<reference evidence="2" key="2">
    <citation type="submission" date="2020-10" db="UniProtKB">
        <authorList>
            <consortium name="WormBaseParasite"/>
        </authorList>
    </citation>
    <scope>IDENTIFICATION</scope>
</reference>
<accession>A0A7E4VZG8</accession>
<evidence type="ECO:0000313" key="2">
    <source>
        <dbReference type="WBParaSite" id="Pan_g5133.t1"/>
    </source>
</evidence>
<organism evidence="1 2">
    <name type="scientific">Panagrellus redivivus</name>
    <name type="common">Microworm</name>
    <dbReference type="NCBI Taxonomy" id="6233"/>
    <lineage>
        <taxon>Eukaryota</taxon>
        <taxon>Metazoa</taxon>
        <taxon>Ecdysozoa</taxon>
        <taxon>Nematoda</taxon>
        <taxon>Chromadorea</taxon>
        <taxon>Rhabditida</taxon>
        <taxon>Tylenchina</taxon>
        <taxon>Panagrolaimomorpha</taxon>
        <taxon>Panagrolaimoidea</taxon>
        <taxon>Panagrolaimidae</taxon>
        <taxon>Panagrellus</taxon>
    </lineage>
</organism>
<dbReference type="WBParaSite" id="Pan_g5133.t1">
    <property type="protein sequence ID" value="Pan_g5133.t1"/>
    <property type="gene ID" value="Pan_g5133"/>
</dbReference>
<dbReference type="AlphaFoldDB" id="A0A7E4VZG8"/>
<keyword evidence="1" id="KW-1185">Reference proteome</keyword>
<dbReference type="Proteomes" id="UP000492821">
    <property type="component" value="Unassembled WGS sequence"/>
</dbReference>
<evidence type="ECO:0000313" key="1">
    <source>
        <dbReference type="Proteomes" id="UP000492821"/>
    </source>
</evidence>
<name>A0A7E4VZG8_PANRE</name>
<reference evidence="1" key="1">
    <citation type="journal article" date="2013" name="Genetics">
        <title>The draft genome and transcriptome of Panagrellus redivivus are shaped by the harsh demands of a free-living lifestyle.</title>
        <authorList>
            <person name="Srinivasan J."/>
            <person name="Dillman A.R."/>
            <person name="Macchietto M.G."/>
            <person name="Heikkinen L."/>
            <person name="Lakso M."/>
            <person name="Fracchia K.M."/>
            <person name="Antoshechkin I."/>
            <person name="Mortazavi A."/>
            <person name="Wong G."/>
            <person name="Sternberg P.W."/>
        </authorList>
    </citation>
    <scope>NUCLEOTIDE SEQUENCE [LARGE SCALE GENOMIC DNA]</scope>
    <source>
        <strain evidence="1">MT8872</strain>
    </source>
</reference>
<proteinExistence type="predicted"/>
<protein>
    <submittedName>
        <fullName evidence="2">Ovule protein</fullName>
    </submittedName>
</protein>
<sequence length="69" mass="8009">MENIRSITIDGGMPTIQLVETSRTMLKVSLTHVGKMKSIEKRRFVWTIMLGKGKKCTCEWINELTWHNT</sequence>